<evidence type="ECO:0000259" key="1">
    <source>
        <dbReference type="Pfam" id="PF12867"/>
    </source>
</evidence>
<dbReference type="RefSeq" id="WP_316026588.1">
    <property type="nucleotide sequence ID" value="NZ_JAWDIO010000002.1"/>
</dbReference>
<evidence type="ECO:0000313" key="3">
    <source>
        <dbReference type="Proteomes" id="UP001247805"/>
    </source>
</evidence>
<evidence type="ECO:0000313" key="2">
    <source>
        <dbReference type="EMBL" id="MDU0355029.1"/>
    </source>
</evidence>
<proteinExistence type="predicted"/>
<reference evidence="2 3" key="1">
    <citation type="submission" date="2023-10" db="EMBL/GenBank/DDBJ databases">
        <title>Glaciecola aquimarina strain GGW-M5 nov., isolated from a coastal seawater.</title>
        <authorList>
            <person name="Bayburt H."/>
            <person name="Kim J.M."/>
            <person name="Choi B.J."/>
            <person name="Jeon C.O."/>
        </authorList>
    </citation>
    <scope>NUCLEOTIDE SEQUENCE [LARGE SCALE GENOMIC DNA]</scope>
    <source>
        <strain evidence="2 3">KCTC 32108</strain>
    </source>
</reference>
<sequence length="241" mass="27780">MNEILKARAPTTDLDLRNSVRREPGYEPKDRLSLEATESSIVDRFCARRHYSLALINTLSAEDMQLQSMPDTSPTKWHLAHTTWFFEQFILVSYINNYQSPQPQFNYLFNSYYEQKGQRHPRSQRGMLSRPSLEQVLAYREQINKGICDLLQKPELLANESRLELMALVELGMHHEMQHQELMLTDILHCLSQNPLYPAVFSAKSASGQGKELVDSGSNQFSFHPEWAAGVWCKTTIGLLF</sequence>
<gene>
    <name evidence="2" type="ORF">RS130_14975</name>
</gene>
<comment type="caution">
    <text evidence="2">The sequence shown here is derived from an EMBL/GenBank/DDBJ whole genome shotgun (WGS) entry which is preliminary data.</text>
</comment>
<dbReference type="EMBL" id="JAWDIO010000002">
    <property type="protein sequence ID" value="MDU0355029.1"/>
    <property type="molecule type" value="Genomic_DNA"/>
</dbReference>
<dbReference type="InterPro" id="IPR024775">
    <property type="entry name" value="DinB-like"/>
</dbReference>
<dbReference type="Proteomes" id="UP001247805">
    <property type="component" value="Unassembled WGS sequence"/>
</dbReference>
<organism evidence="2 3">
    <name type="scientific">Paraglaciecola aquimarina</name>
    <dbReference type="NCBI Taxonomy" id="1235557"/>
    <lineage>
        <taxon>Bacteria</taxon>
        <taxon>Pseudomonadati</taxon>
        <taxon>Pseudomonadota</taxon>
        <taxon>Gammaproteobacteria</taxon>
        <taxon>Alteromonadales</taxon>
        <taxon>Alteromonadaceae</taxon>
        <taxon>Paraglaciecola</taxon>
    </lineage>
</organism>
<feature type="domain" description="DinB-like" evidence="1">
    <location>
        <begin position="48"/>
        <end position="183"/>
    </location>
</feature>
<dbReference type="Pfam" id="PF12867">
    <property type="entry name" value="DinB_2"/>
    <property type="match status" value="1"/>
</dbReference>
<accession>A0ABU3SYE4</accession>
<protein>
    <submittedName>
        <fullName evidence="2">DinB family protein</fullName>
    </submittedName>
</protein>
<name>A0ABU3SYE4_9ALTE</name>
<keyword evidence="3" id="KW-1185">Reference proteome</keyword>